<dbReference type="OrthoDB" id="6761817at2759"/>
<name>A0A8J4YG09_CHIOP</name>
<keyword evidence="2" id="KW-0548">Nucleotidyltransferase</keyword>
<proteinExistence type="predicted"/>
<evidence type="ECO:0000256" key="1">
    <source>
        <dbReference type="SAM" id="MobiDB-lite"/>
    </source>
</evidence>
<keyword evidence="3" id="KW-1185">Reference proteome</keyword>
<feature type="region of interest" description="Disordered" evidence="1">
    <location>
        <begin position="1"/>
        <end position="61"/>
    </location>
</feature>
<keyword evidence="2" id="KW-0695">RNA-directed DNA polymerase</keyword>
<dbReference type="EMBL" id="JACEEZ010009423">
    <property type="protein sequence ID" value="KAG0722531.1"/>
    <property type="molecule type" value="Genomic_DNA"/>
</dbReference>
<accession>A0A8J4YG09</accession>
<comment type="caution">
    <text evidence="2">The sequence shown here is derived from an EMBL/GenBank/DDBJ whole genome shotgun (WGS) entry which is preliminary data.</text>
</comment>
<evidence type="ECO:0000313" key="3">
    <source>
        <dbReference type="Proteomes" id="UP000770661"/>
    </source>
</evidence>
<evidence type="ECO:0000313" key="2">
    <source>
        <dbReference type="EMBL" id="KAG0722531.1"/>
    </source>
</evidence>
<gene>
    <name evidence="2" type="primary">pol_29</name>
    <name evidence="2" type="ORF">GWK47_044334</name>
</gene>
<reference evidence="2" key="1">
    <citation type="submission" date="2020-07" db="EMBL/GenBank/DDBJ databases">
        <title>The High-quality genome of the commercially important snow crab, Chionoecetes opilio.</title>
        <authorList>
            <person name="Jeong J.-H."/>
            <person name="Ryu S."/>
        </authorList>
    </citation>
    <scope>NUCLEOTIDE SEQUENCE</scope>
    <source>
        <strain evidence="2">MADBK_172401_WGS</strain>
        <tissue evidence="2">Digestive gland</tissue>
    </source>
</reference>
<organism evidence="2 3">
    <name type="scientific">Chionoecetes opilio</name>
    <name type="common">Atlantic snow crab</name>
    <name type="synonym">Cancer opilio</name>
    <dbReference type="NCBI Taxonomy" id="41210"/>
    <lineage>
        <taxon>Eukaryota</taxon>
        <taxon>Metazoa</taxon>
        <taxon>Ecdysozoa</taxon>
        <taxon>Arthropoda</taxon>
        <taxon>Crustacea</taxon>
        <taxon>Multicrustacea</taxon>
        <taxon>Malacostraca</taxon>
        <taxon>Eumalacostraca</taxon>
        <taxon>Eucarida</taxon>
        <taxon>Decapoda</taxon>
        <taxon>Pleocyemata</taxon>
        <taxon>Brachyura</taxon>
        <taxon>Eubrachyura</taxon>
        <taxon>Majoidea</taxon>
        <taxon>Majidae</taxon>
        <taxon>Chionoecetes</taxon>
    </lineage>
</organism>
<dbReference type="AlphaFoldDB" id="A0A8J4YG09"/>
<keyword evidence="2" id="KW-0808">Transferase</keyword>
<sequence>MAAVQAGRWEPGLSRAASPAELAPAGSMEGTLSRAASPAELAPAGSEEEAPHEINKGPLTTSDHIPIILDISTSPIPIPVPKSFAFNRTDWDAFDGDESLQMADLPDVSRATLDDIDAALDSWMSTVKLAADRHIPKTAHKTPAYCTPSRLTQMTRIQFQALRAQAGIAGWIYDNYRRYIHLRLTLQDARRVESRQSWGSALARLSASHRDPKVFWRAVKRLSGRATNKDTYLVDTNGLKHHSDVDKARLHTSVWETVYRDDFDDDDNDIVLDYMTENLRRSTPYESADTTRIRGTSELDSLISSGELRGLLRHSRSTCPGVSGINKRLLCDFLEDRTARIKVGTQVGPTFPLETGVPQGSVLSPTLYVLYTSDCPSSVAGMNVLYADDVSQVVFHPGRSSAMLNARTEREVARISAFEEEWRIKTNLVKFSVIPMATQNPPPLMVDGRVVDFQASGTVLGLQVSSRGYVSHVTSRVRRAKSALFTLYRFRDLDAGLKLHLVKALVLPVLTYPPIPLHALSRTAISKLQRVQNAALRFVVNHRWDDFVTMESLHESVDLPAINVRLHHMASQVWLRMQEEDWEQFLVLQELSDAAPDRSHGWFPRSLRALRDDPDPAPRYS</sequence>
<dbReference type="Proteomes" id="UP000770661">
    <property type="component" value="Unassembled WGS sequence"/>
</dbReference>
<dbReference type="GO" id="GO:0003964">
    <property type="term" value="F:RNA-directed DNA polymerase activity"/>
    <property type="evidence" value="ECO:0007669"/>
    <property type="project" value="UniProtKB-KW"/>
</dbReference>
<dbReference type="PANTHER" id="PTHR33332">
    <property type="entry name" value="REVERSE TRANSCRIPTASE DOMAIN-CONTAINING PROTEIN"/>
    <property type="match status" value="1"/>
</dbReference>
<protein>
    <submittedName>
        <fullName evidence="2">RNA-directed DNA polymerase from mobile element jockey</fullName>
    </submittedName>
</protein>